<feature type="active site" description="Proton acceptor 2" evidence="7">
    <location>
        <position position="405"/>
    </location>
</feature>
<keyword evidence="13" id="KW-0482">Metalloprotease</keyword>
<keyword evidence="14" id="KW-0812">Transmembrane</keyword>
<evidence type="ECO:0000256" key="14">
    <source>
        <dbReference type="SAM" id="Phobius"/>
    </source>
</evidence>
<comment type="similarity">
    <text evidence="1 12 13">Belongs to the peptidase M2 family.</text>
</comment>
<evidence type="ECO:0000256" key="3">
    <source>
        <dbReference type="ARBA" id="ARBA00023157"/>
    </source>
</evidence>
<dbReference type="PANTHER" id="PTHR10514:SF40">
    <property type="entry name" value="ANGIOTENSIN-CONVERTING ENZYME"/>
    <property type="match status" value="1"/>
</dbReference>
<dbReference type="EMBL" id="JACMRX010000002">
    <property type="protein sequence ID" value="KAF7995572.1"/>
    <property type="molecule type" value="Genomic_DNA"/>
</dbReference>
<evidence type="ECO:0000256" key="5">
    <source>
        <dbReference type="PIRSR" id="PIRSR601548-1"/>
    </source>
</evidence>
<feature type="binding site" evidence="8">
    <location>
        <position position="543"/>
    </location>
    <ligand>
        <name>chloride</name>
        <dbReference type="ChEBI" id="CHEBI:17996"/>
        <label>1</label>
    </ligand>
</feature>
<proteinExistence type="inferred from homology"/>
<dbReference type="GO" id="GO:0046872">
    <property type="term" value="F:metal ion binding"/>
    <property type="evidence" value="ECO:0007669"/>
    <property type="project" value="UniProtKB-KW"/>
</dbReference>
<feature type="active site" description="Proton donor 1" evidence="5">
    <location>
        <position position="534"/>
    </location>
</feature>
<dbReference type="Proteomes" id="UP000639338">
    <property type="component" value="Unassembled WGS sequence"/>
</dbReference>
<dbReference type="Pfam" id="PF01401">
    <property type="entry name" value="Peptidase_M2"/>
    <property type="match status" value="1"/>
</dbReference>
<evidence type="ECO:0000313" key="15">
    <source>
        <dbReference type="EMBL" id="KAF7995572.1"/>
    </source>
</evidence>
<keyword evidence="13" id="KW-0645">Protease</keyword>
<dbReference type="OrthoDB" id="10029630at2759"/>
<feature type="disulfide bond" evidence="10 12">
    <location>
        <begin position="171"/>
        <end position="179"/>
    </location>
</feature>
<organism evidence="15 16">
    <name type="scientific">Aphidius gifuensis</name>
    <name type="common">Parasitoid wasp</name>
    <dbReference type="NCBI Taxonomy" id="684658"/>
    <lineage>
        <taxon>Eukaryota</taxon>
        <taxon>Metazoa</taxon>
        <taxon>Ecdysozoa</taxon>
        <taxon>Arthropoda</taxon>
        <taxon>Hexapoda</taxon>
        <taxon>Insecta</taxon>
        <taxon>Pterygota</taxon>
        <taxon>Neoptera</taxon>
        <taxon>Endopterygota</taxon>
        <taxon>Hymenoptera</taxon>
        <taxon>Apocrita</taxon>
        <taxon>Ichneumonoidea</taxon>
        <taxon>Braconidae</taxon>
        <taxon>Aphidiinae</taxon>
        <taxon>Aphidius</taxon>
    </lineage>
</organism>
<evidence type="ECO:0000256" key="11">
    <source>
        <dbReference type="PIRSR" id="PIRSR601548-8"/>
    </source>
</evidence>
<feature type="glycosylation site" description="N-linked (GlcNAc...) asparagine" evidence="6">
    <location>
        <position position="91"/>
    </location>
</feature>
<reference evidence="15 16" key="1">
    <citation type="submission" date="2020-08" db="EMBL/GenBank/DDBJ databases">
        <title>Aphidius gifuensis genome sequencing and assembly.</title>
        <authorList>
            <person name="Du Z."/>
        </authorList>
    </citation>
    <scope>NUCLEOTIDE SEQUENCE [LARGE SCALE GENOMIC DNA]</scope>
    <source>
        <strain evidence="15">YNYX2018</strain>
        <tissue evidence="15">Adults</tissue>
    </source>
</reference>
<dbReference type="CDD" id="cd06461">
    <property type="entry name" value="M2_ACE"/>
    <property type="match status" value="1"/>
</dbReference>
<name>A0A834Y2B1_APHGI</name>
<dbReference type="GO" id="GO:0004180">
    <property type="term" value="F:carboxypeptidase activity"/>
    <property type="evidence" value="ECO:0007669"/>
    <property type="project" value="UniProtKB-KW"/>
</dbReference>
<feature type="active site" description="Proton acceptor 1" evidence="5">
    <location>
        <position position="405"/>
    </location>
</feature>
<dbReference type="PANTHER" id="PTHR10514">
    <property type="entry name" value="ANGIOTENSIN-CONVERTING ENZYME"/>
    <property type="match status" value="1"/>
</dbReference>
<comment type="cofactor">
    <cofactor evidence="13">
        <name>Zn(2+)</name>
        <dbReference type="ChEBI" id="CHEBI:29105"/>
    </cofactor>
    <text evidence="13">Binds 1 zinc ion per subunit.</text>
</comment>
<dbReference type="PROSITE" id="PS52011">
    <property type="entry name" value="PEPTIDASE_M2"/>
    <property type="match status" value="1"/>
</dbReference>
<dbReference type="GO" id="GO:0008237">
    <property type="term" value="F:metallopeptidase activity"/>
    <property type="evidence" value="ECO:0007669"/>
    <property type="project" value="UniProtKB-KW"/>
</dbReference>
<keyword evidence="2" id="KW-0732">Signal</keyword>
<feature type="transmembrane region" description="Helical" evidence="14">
    <location>
        <begin position="671"/>
        <end position="691"/>
    </location>
</feature>
<keyword evidence="9 13" id="KW-0479">Metal-binding</keyword>
<feature type="disulfide bond" evidence="10 12">
    <location>
        <begin position="559"/>
        <end position="577"/>
    </location>
</feature>
<dbReference type="InterPro" id="IPR001548">
    <property type="entry name" value="Peptidase_M2"/>
</dbReference>
<feature type="binding site" evidence="8">
    <location>
        <position position="246"/>
    </location>
    <ligand>
        <name>chloride</name>
        <dbReference type="ChEBI" id="CHEBI:17996"/>
        <label>1</label>
    </ligand>
</feature>
<dbReference type="SUPFAM" id="SSF55486">
    <property type="entry name" value="Metalloproteases ('zincins'), catalytic domain"/>
    <property type="match status" value="1"/>
</dbReference>
<feature type="binding site" evidence="11">
    <location>
        <position position="432"/>
    </location>
    <ligand>
        <name>Zn(2+)</name>
        <dbReference type="ChEBI" id="CHEBI:29105"/>
        <label>2</label>
        <note>catalytic</note>
    </ligand>
</feature>
<evidence type="ECO:0000256" key="2">
    <source>
        <dbReference type="ARBA" id="ARBA00022729"/>
    </source>
</evidence>
<keyword evidence="14" id="KW-0472">Membrane</keyword>
<dbReference type="GO" id="GO:0005886">
    <property type="term" value="C:plasma membrane"/>
    <property type="evidence" value="ECO:0007669"/>
    <property type="project" value="TreeGrafter"/>
</dbReference>
<keyword evidence="9 13" id="KW-0862">Zinc</keyword>
<dbReference type="EC" id="3.4.-.-" evidence="13"/>
<evidence type="ECO:0000256" key="12">
    <source>
        <dbReference type="PROSITE-ProRule" id="PRU01355"/>
    </source>
</evidence>
<evidence type="ECO:0000313" key="16">
    <source>
        <dbReference type="Proteomes" id="UP000639338"/>
    </source>
</evidence>
<evidence type="ECO:0000256" key="7">
    <source>
        <dbReference type="PIRSR" id="PIRSR601548-11"/>
    </source>
</evidence>
<feature type="glycosylation site" description="N-linked (GlcNAc...) asparagine; partial" evidence="6">
    <location>
        <position position="174"/>
    </location>
</feature>
<sequence>MEVLYRPVLVVVIGQSAWRCIFSFLFLSLFTIAKCQLDLPPLNNDRYDGYNRNYGGRQHDLDYRNVLAKLDFLGTEKCSANVAAQWAYETNVNEVTQLQALEAQQHYANFQNQAYHLISKLDQYNQREPQLRRRLKYLSTVGPAALQPDQLDRYNRVINDMLAIYNSATICAHNDPFRCGLRLYPDISRIMAKSRDWDELQWVWVEWRRRSGSQIRELYGQLIHLNNDVAEQNNFTDAAEYWMFPYETPKFDQEVDEVWETIRPLYEELHAYIRKRLRDIYGPEKIGGHTPLPAHILGNVWAQSWTNLLDITTPYPGKYYMDVTEEMQAQGYTPIDMFRVAEEFYLSLNLSAMPPEFWAGSIIGEPGDRPFICQASAWDFCNRVDYRIKMCTKVTMKDLITVHHEMAHIQYFLKYSGQPREFRDGANPGFHEAVGEAIALSVGTPKHLQKLGLANKYIDEPQADMNYLFSLAMEKLVLLPFSIAVDKWRWDVFRGVVNREEYNCHWHRLMEQYAGTKPPVLRSEDDFDPGAKYHIPANVPYIRNFVAGVLQFQLYRGLCQVAGQRSPNDPRRPLHRCDFYKSPEAGNLLGKMMEKGSSQPWQETLEEAIGEFRLDGSAMREFFRPLEEWLRSENLRTGEIVGWSYDGDYCKRSIETAGLQVFGNGWYNSALSIKSSTILIGVFIIVNGFFYF</sequence>
<feature type="binding site" evidence="9">
    <location>
        <position position="432"/>
    </location>
    <ligand>
        <name>Zn(2+)</name>
        <dbReference type="ChEBI" id="CHEBI:29105"/>
        <label>1</label>
        <note>catalytic</note>
    </ligand>
</feature>
<dbReference type="GO" id="GO:0006508">
    <property type="term" value="P:proteolysis"/>
    <property type="evidence" value="ECO:0007669"/>
    <property type="project" value="UniProtKB-KW"/>
</dbReference>
<feature type="disulfide bond" evidence="10 12">
    <location>
        <begin position="373"/>
        <end position="391"/>
    </location>
</feature>
<keyword evidence="3 10" id="KW-1015">Disulfide bond</keyword>
<evidence type="ECO:0000256" key="8">
    <source>
        <dbReference type="PIRSR" id="PIRSR601548-2"/>
    </source>
</evidence>
<feature type="transmembrane region" description="Helical" evidence="14">
    <location>
        <begin position="7"/>
        <end position="33"/>
    </location>
</feature>
<protein>
    <recommendedName>
        <fullName evidence="13">Angiotensin-converting enzyme</fullName>
        <ecNumber evidence="13">3.4.-.-</ecNumber>
    </recommendedName>
</protein>
<feature type="glycosylation site" description="N-linked (GlcNAc...) (complex) asparagine" evidence="6">
    <location>
        <position position="109"/>
    </location>
</feature>
<feature type="binding site" evidence="9">
    <location>
        <position position="404"/>
    </location>
    <ligand>
        <name>Zn(2+)</name>
        <dbReference type="ChEBI" id="CHEBI:29105"/>
        <label>1</label>
        <note>catalytic</note>
    </ligand>
</feature>
<evidence type="ECO:0000256" key="4">
    <source>
        <dbReference type="ARBA" id="ARBA00023180"/>
    </source>
</evidence>
<keyword evidence="13" id="KW-0121">Carboxypeptidase</keyword>
<keyword evidence="4 6" id="KW-0325">Glycoprotein</keyword>
<dbReference type="AlphaFoldDB" id="A0A834Y2B1"/>
<dbReference type="PRINTS" id="PR00791">
    <property type="entry name" value="PEPDIPTASEA"/>
</dbReference>
<feature type="active site" description="Proton donor 2" evidence="7">
    <location>
        <position position="534"/>
    </location>
</feature>
<accession>A0A834Y2B1</accession>
<comment type="caution">
    <text evidence="15">The sequence shown here is derived from an EMBL/GenBank/DDBJ whole genome shotgun (WGS) entry which is preliminary data.</text>
</comment>
<evidence type="ECO:0000256" key="13">
    <source>
        <dbReference type="RuleBase" id="RU361144"/>
    </source>
</evidence>
<keyword evidence="14" id="KW-1133">Transmembrane helix</keyword>
<keyword evidence="16" id="KW-1185">Reference proteome</keyword>
<gene>
    <name evidence="15" type="ORF">HCN44_006679</name>
</gene>
<feature type="binding site" evidence="11">
    <location>
        <position position="408"/>
    </location>
    <ligand>
        <name>Zn(2+)</name>
        <dbReference type="ChEBI" id="CHEBI:29105"/>
        <label>2</label>
        <note>catalytic</note>
    </ligand>
</feature>
<dbReference type="GO" id="GO:0008241">
    <property type="term" value="F:peptidyl-dipeptidase activity"/>
    <property type="evidence" value="ECO:0007669"/>
    <property type="project" value="InterPro"/>
</dbReference>
<evidence type="ECO:0000256" key="10">
    <source>
        <dbReference type="PIRSR" id="PIRSR601548-4"/>
    </source>
</evidence>
<evidence type="ECO:0000256" key="9">
    <source>
        <dbReference type="PIRSR" id="PIRSR601548-3"/>
    </source>
</evidence>
<evidence type="ECO:0000256" key="6">
    <source>
        <dbReference type="PIRSR" id="PIRSR601548-10"/>
    </source>
</evidence>
<feature type="binding site" evidence="9">
    <location>
        <position position="408"/>
    </location>
    <ligand>
        <name>Zn(2+)</name>
        <dbReference type="ChEBI" id="CHEBI:29105"/>
        <label>1</label>
        <note>catalytic</note>
    </ligand>
</feature>
<feature type="binding site" evidence="11">
    <location>
        <position position="404"/>
    </location>
    <ligand>
        <name>Zn(2+)</name>
        <dbReference type="ChEBI" id="CHEBI:29105"/>
        <label>2</label>
        <note>catalytic</note>
    </ligand>
</feature>
<evidence type="ECO:0000256" key="1">
    <source>
        <dbReference type="ARBA" id="ARBA00008139"/>
    </source>
</evidence>
<keyword evidence="13" id="KW-0378">Hydrolase</keyword>